<comment type="caution">
    <text evidence="3">The sequence shown here is derived from an EMBL/GenBank/DDBJ whole genome shotgun (WGS) entry which is preliminary data.</text>
</comment>
<protein>
    <submittedName>
        <fullName evidence="3">T9SS type A sorting domain-containing protein</fullName>
    </submittedName>
</protein>
<feature type="signal peptide" evidence="1">
    <location>
        <begin position="1"/>
        <end position="20"/>
    </location>
</feature>
<dbReference type="Pfam" id="PF18962">
    <property type="entry name" value="Por_Secre_tail"/>
    <property type="match status" value="1"/>
</dbReference>
<dbReference type="SUPFAM" id="SSF53474">
    <property type="entry name" value="alpha/beta-Hydrolases"/>
    <property type="match status" value="1"/>
</dbReference>
<reference evidence="3 4" key="1">
    <citation type="submission" date="2020-12" db="EMBL/GenBank/DDBJ databases">
        <title>Bacterial novel species Pedobacter sp. SD-b isolated from soil.</title>
        <authorList>
            <person name="Jung H.-Y."/>
        </authorList>
    </citation>
    <scope>NUCLEOTIDE SEQUENCE [LARGE SCALE GENOMIC DNA]</scope>
    <source>
        <strain evidence="3 4">SD-b</strain>
    </source>
</reference>
<feature type="domain" description="Secretion system C-terminal sorting" evidence="2">
    <location>
        <begin position="951"/>
        <end position="1034"/>
    </location>
</feature>
<evidence type="ECO:0000256" key="1">
    <source>
        <dbReference type="SAM" id="SignalP"/>
    </source>
</evidence>
<proteinExistence type="predicted"/>
<accession>A0ABS1BLE1</accession>
<dbReference type="NCBIfam" id="TIGR04183">
    <property type="entry name" value="Por_Secre_tail"/>
    <property type="match status" value="1"/>
</dbReference>
<dbReference type="RefSeq" id="WP_200586610.1">
    <property type="nucleotide sequence ID" value="NZ_JAEHFY010000016.1"/>
</dbReference>
<dbReference type="Proteomes" id="UP000660024">
    <property type="component" value="Unassembled WGS sequence"/>
</dbReference>
<evidence type="ECO:0000313" key="3">
    <source>
        <dbReference type="EMBL" id="MBK0383656.1"/>
    </source>
</evidence>
<keyword evidence="4" id="KW-1185">Reference proteome</keyword>
<organism evidence="3 4">
    <name type="scientific">Pedobacter segetis</name>
    <dbReference type="NCBI Taxonomy" id="2793069"/>
    <lineage>
        <taxon>Bacteria</taxon>
        <taxon>Pseudomonadati</taxon>
        <taxon>Bacteroidota</taxon>
        <taxon>Sphingobacteriia</taxon>
        <taxon>Sphingobacteriales</taxon>
        <taxon>Sphingobacteriaceae</taxon>
        <taxon>Pedobacter</taxon>
    </lineage>
</organism>
<evidence type="ECO:0000313" key="4">
    <source>
        <dbReference type="Proteomes" id="UP000660024"/>
    </source>
</evidence>
<dbReference type="InterPro" id="IPR026444">
    <property type="entry name" value="Secre_tail"/>
</dbReference>
<feature type="chain" id="PRO_5045204627" evidence="1">
    <location>
        <begin position="21"/>
        <end position="1037"/>
    </location>
</feature>
<name>A0ABS1BLE1_9SPHI</name>
<gene>
    <name evidence="3" type="ORF">I5M32_11870</name>
</gene>
<keyword evidence="1" id="KW-0732">Signal</keyword>
<sequence>MKKIYLLLAGLLLFSSTLRAQDTTSYYGKMNYIYAHIDKNQISSGILRDYGIDFLNLDNFAGTTLNDSNYVSLDEWRMLYASLYSAQINTASMLYLDTLNNLLKNNSYSNQPIAFTALYYQYQSLKDNALTANLFTVSNDQLYDVPGRTQSPYQDNDLFAVAPIRQGMLTGNNQLIFKPELIFGNTGKTISAIAVDIDSSGNWQNVTLNSPFNISFSTEGFYPIAIRFTFTDNSIKYAHTKIAVYPNPEALDTLNSGGLQTNSFSPYRTLSNEDITADKSYLGVAGQGDITIQLALNNSTGQIRKPLIVAEGFDPDNGYSFDSYVRSITVNDNTNSQITLNQGLDDINDYDLIFLNYKNGADYIQRNAFLLEKAIAIVNSRKTTYNGVRQSNVVMGLSMGGLVARYALRDMEINNVAHETRLFISHDTPYWGANVPVGAQIAVQHLSPFKIVNTDGNFPYIKWVDLFQGTAESLATFNTPAAKQLLIQRYLLNPANYTLTSDNTVHDAFMNELNTMGWPANCKNITISNGSCDGTPIYPNNSRIFELIGGKSIKYLDNLWLSAAFTIGAPFSPIVIFGGNTNPLAFLVQLPLGLLSTKSSINLDFRINSVPQSGTAELYRGDIYSKRKILGIINVNTYFIKTHINSTSGMLPLDNAPGGVYDINEFGFDANVIQNSLPDFFNGIQATVLQPRFCFVPTVSSLALSNPQQSLFANICNNINCIKPSIISASYVPQQNQLHISYTQESSNFLLEWQNANYNCAQVCSSNLSIQGFPQICNASETYTVPGLPAGVTVNWSISPTSGVASLSTSGNTATLTKTGNGTVSLTANIVTPCATFSKYRIIQSGTSSFDLGFALSGATIINNTDPYFIDLKASGALQMTFNAHNISVQLLAIGSIVPHASGNAFTWLYPNTPSYDGVTVRVQYNSLSCGTPITRYFRFFNSNYVNRFAIYPNPADTQLTIVDGQFDAKALKEEKLSTSSKEIFLYNEKGEVLKSAFIKNNEGEAVLDVKDVPNGTYYLHIKNDKDIIKKQVIIKH</sequence>
<dbReference type="Gene3D" id="3.40.50.1820">
    <property type="entry name" value="alpha/beta hydrolase"/>
    <property type="match status" value="1"/>
</dbReference>
<dbReference type="EMBL" id="JAEHFY010000016">
    <property type="protein sequence ID" value="MBK0383656.1"/>
    <property type="molecule type" value="Genomic_DNA"/>
</dbReference>
<evidence type="ECO:0000259" key="2">
    <source>
        <dbReference type="Pfam" id="PF18962"/>
    </source>
</evidence>
<dbReference type="InterPro" id="IPR029058">
    <property type="entry name" value="AB_hydrolase_fold"/>
</dbReference>